<dbReference type="Pfam" id="PF07734">
    <property type="entry name" value="FBA_1"/>
    <property type="match status" value="1"/>
</dbReference>
<name>D7L6R1_ARALL</name>
<dbReference type="PROSITE" id="PS50181">
    <property type="entry name" value="FBOX"/>
    <property type="match status" value="1"/>
</dbReference>
<evidence type="ECO:0000313" key="2">
    <source>
        <dbReference type="EMBL" id="EFH61460.1"/>
    </source>
</evidence>
<reference evidence="3" key="1">
    <citation type="journal article" date="2011" name="Nat. Genet.">
        <title>The Arabidopsis lyrata genome sequence and the basis of rapid genome size change.</title>
        <authorList>
            <person name="Hu T.T."/>
            <person name="Pattyn P."/>
            <person name="Bakker E.G."/>
            <person name="Cao J."/>
            <person name="Cheng J.-F."/>
            <person name="Clark R.M."/>
            <person name="Fahlgren N."/>
            <person name="Fawcett J.A."/>
            <person name="Grimwood J."/>
            <person name="Gundlach H."/>
            <person name="Haberer G."/>
            <person name="Hollister J.D."/>
            <person name="Ossowski S."/>
            <person name="Ottilar R.P."/>
            <person name="Salamov A.A."/>
            <person name="Schneeberger K."/>
            <person name="Spannagl M."/>
            <person name="Wang X."/>
            <person name="Yang L."/>
            <person name="Nasrallah M.E."/>
            <person name="Bergelson J."/>
            <person name="Carrington J.C."/>
            <person name="Gaut B.S."/>
            <person name="Schmutz J."/>
            <person name="Mayer K.F.X."/>
            <person name="Van de Peer Y."/>
            <person name="Grigoriev I.V."/>
            <person name="Nordborg M."/>
            <person name="Weigel D."/>
            <person name="Guo Y.-L."/>
        </authorList>
    </citation>
    <scope>NUCLEOTIDE SEQUENCE [LARGE SCALE GENOMIC DNA]</scope>
    <source>
        <strain evidence="3">cv. MN47</strain>
    </source>
</reference>
<dbReference type="Gene3D" id="1.20.1280.50">
    <property type="match status" value="1"/>
</dbReference>
<dbReference type="InterPro" id="IPR017451">
    <property type="entry name" value="F-box-assoc_interact_dom"/>
</dbReference>
<keyword evidence="3" id="KW-1185">Reference proteome</keyword>
<dbReference type="InterPro" id="IPR050233">
    <property type="entry name" value="A_thaliana_F-box"/>
</dbReference>
<proteinExistence type="predicted"/>
<dbReference type="InterPro" id="IPR006527">
    <property type="entry name" value="F-box-assoc_dom_typ1"/>
</dbReference>
<dbReference type="Pfam" id="PF00646">
    <property type="entry name" value="F-box"/>
    <property type="match status" value="1"/>
</dbReference>
<organism evidence="3">
    <name type="scientific">Arabidopsis lyrata subsp. lyrata</name>
    <name type="common">Lyre-leaved rock-cress</name>
    <dbReference type="NCBI Taxonomy" id="81972"/>
    <lineage>
        <taxon>Eukaryota</taxon>
        <taxon>Viridiplantae</taxon>
        <taxon>Streptophyta</taxon>
        <taxon>Embryophyta</taxon>
        <taxon>Tracheophyta</taxon>
        <taxon>Spermatophyta</taxon>
        <taxon>Magnoliopsida</taxon>
        <taxon>eudicotyledons</taxon>
        <taxon>Gunneridae</taxon>
        <taxon>Pentapetalae</taxon>
        <taxon>rosids</taxon>
        <taxon>malvids</taxon>
        <taxon>Brassicales</taxon>
        <taxon>Brassicaceae</taxon>
        <taxon>Camelineae</taxon>
        <taxon>Arabidopsis</taxon>
    </lineage>
</organism>
<dbReference type="PANTHER" id="PTHR47993">
    <property type="entry name" value="OS09G0372900 PROTEIN-RELATED"/>
    <property type="match status" value="1"/>
</dbReference>
<protein>
    <submittedName>
        <fullName evidence="2">Predicted protein</fullName>
    </submittedName>
</protein>
<evidence type="ECO:0000313" key="3">
    <source>
        <dbReference type="Proteomes" id="UP000008694"/>
    </source>
</evidence>
<dbReference type="NCBIfam" id="TIGR01640">
    <property type="entry name" value="F_box_assoc_1"/>
    <property type="match status" value="2"/>
</dbReference>
<sequence length="358" mass="41265">MTKISDLPRDLAEEVLSRVPVTSLRAVRFTCKKWNTLTKHRSFTKKLVCQAKAEPKKKQAKEFHAIMTMNYKVYLMSVNLDEIHKDDNVESSIKQKGKLISLNVADRISISQVCHCDGLLLCITNDNSRLVVWNPYSGQTRRVQPRISYKRWDYYKYALGYEMNNNSYRSHKILRFTPTMGDVEVTPDWTIDQHGVSLKGNTYWSSLRQKSLHFEILEEIPGFLLCFDFTTEKFGPHLPLPFKYPFREDTITLSIVGEEQLAVLGQHQHWTEIWISNKIEPNAVSWSKLFLIVDEIRLDPARAATFFVDEEENVAVSSRNTANIVGVDGYDKEADLGESVHKYCFPLVCSYVPSSVQI</sequence>
<feature type="domain" description="F-box" evidence="1">
    <location>
        <begin position="1"/>
        <end position="47"/>
    </location>
</feature>
<dbReference type="PANTHER" id="PTHR47993:SF289">
    <property type="entry name" value="F-BOX ASSOCIATED UBIQUITINATION EFFECTOR FAMILY PROTEIN"/>
    <property type="match status" value="1"/>
</dbReference>
<dbReference type="HOGENOM" id="CLU_034692_0_0_1"/>
<dbReference type="SMART" id="SM00256">
    <property type="entry name" value="FBOX"/>
    <property type="match status" value="1"/>
</dbReference>
<dbReference type="EMBL" id="GL348715">
    <property type="protein sequence ID" value="EFH61460.1"/>
    <property type="molecule type" value="Genomic_DNA"/>
</dbReference>
<dbReference type="InterPro" id="IPR036047">
    <property type="entry name" value="F-box-like_dom_sf"/>
</dbReference>
<dbReference type="SUPFAM" id="SSF81383">
    <property type="entry name" value="F-box domain"/>
    <property type="match status" value="1"/>
</dbReference>
<dbReference type="CDD" id="cd22157">
    <property type="entry name" value="F-box_AtFBW1-like"/>
    <property type="match status" value="1"/>
</dbReference>
<dbReference type="Gramene" id="Al_scaffold_0003_1822">
    <property type="protein sequence ID" value="Al_scaffold_0003_1822"/>
    <property type="gene ID" value="Al_scaffold_0003_1822"/>
</dbReference>
<dbReference type="STRING" id="81972.D7L6R1"/>
<accession>D7L6R1</accession>
<gene>
    <name evidence="2" type="ORF">ARALYDRAFT_672625</name>
</gene>
<evidence type="ECO:0000259" key="1">
    <source>
        <dbReference type="PROSITE" id="PS50181"/>
    </source>
</evidence>
<dbReference type="AlphaFoldDB" id="D7L6R1"/>
<dbReference type="Proteomes" id="UP000008694">
    <property type="component" value="Unassembled WGS sequence"/>
</dbReference>
<dbReference type="InterPro" id="IPR001810">
    <property type="entry name" value="F-box_dom"/>
</dbReference>